<evidence type="ECO:0000256" key="2">
    <source>
        <dbReference type="ARBA" id="ARBA00022692"/>
    </source>
</evidence>
<feature type="domain" description="Golgi pH regulator conserved" evidence="8">
    <location>
        <begin position="166"/>
        <end position="227"/>
    </location>
</feature>
<feature type="transmembrane region" description="Helical" evidence="6">
    <location>
        <begin position="293"/>
        <end position="312"/>
    </location>
</feature>
<feature type="transmembrane region" description="Helical" evidence="6">
    <location>
        <begin position="76"/>
        <end position="96"/>
    </location>
</feature>
<dbReference type="Pfam" id="PF12430">
    <property type="entry name" value="ABA_GPCR"/>
    <property type="match status" value="2"/>
</dbReference>
<dbReference type="Proteomes" id="UP001383192">
    <property type="component" value="Unassembled WGS sequence"/>
</dbReference>
<evidence type="ECO:0000256" key="1">
    <source>
        <dbReference type="ARBA" id="ARBA00004141"/>
    </source>
</evidence>
<dbReference type="PANTHER" id="PTHR15948:SF0">
    <property type="entry name" value="GOLGI PH REGULATOR A-RELATED"/>
    <property type="match status" value="1"/>
</dbReference>
<evidence type="ECO:0000313" key="10">
    <source>
        <dbReference type="Proteomes" id="UP001383192"/>
    </source>
</evidence>
<evidence type="ECO:0000313" key="9">
    <source>
        <dbReference type="EMBL" id="KAK7045343.1"/>
    </source>
</evidence>
<name>A0AAW0D1W9_9AGAR</name>
<evidence type="ECO:0000256" key="6">
    <source>
        <dbReference type="SAM" id="Phobius"/>
    </source>
</evidence>
<dbReference type="Gene3D" id="1.10.510.10">
    <property type="entry name" value="Transferase(Phosphotransferase) domain 1"/>
    <property type="match status" value="1"/>
</dbReference>
<dbReference type="AlphaFoldDB" id="A0AAW0D1W9"/>
<keyword evidence="10" id="KW-1185">Reference proteome</keyword>
<sequence length="611" mass="67669">MSLHLAIESLLLILIRTFLFWTCRKFLIPRHASESPSIIEEVIPLSTPTPTQDHHDSSPSSTKNANTNTNNIPRTIFSLSFSESLTLFILLLFQSLDILDPYTRLIHWRISLSYLVGLVLLGGPAVGAWLGFGGGKPIPLLILLGLYAYVISLIPVPTTSSTGVYTSILARLIVLGTVILGILSGVGVVEGLGSWVSSWGRPPPTRHEIASAQRSLDRIRQDLQAARDRPSTSSSSSTPTSRWSKISKAFTRDDDKLELDGLIALESQMSSDLEDLKARYDASKGVLRKILRVALGVYCMGRVCASVLNLLLPPPNKERNYPDILTNLITSLVPSLSPSLVGGLMRQLSLVLVGIIVSGSLRVIRRVVKSRTKLGEGVEGVMLLILAQVMVRPFSFALLHDANRTREQAIYLLSTVVQLRASFPPPPEKGDGEGERNLFNTIPPFHIFGRLFDGVFLGVVLLGGEGVEGVMLLILAQVMSIYLLSTVVQLRASFGVLRETVSTLGKLPEECWELFEERYTWFDEDGEQKEEQKPLIKAEKMSIRDRLVRIGQGDSPPQNDSDMGRMIEPCGTRLDDREIGLLGDLLEGMLRYRPRDRVTIQEVIERPWFSL</sequence>
<feature type="compositionally biased region" description="Low complexity" evidence="5">
    <location>
        <begin position="58"/>
        <end position="67"/>
    </location>
</feature>
<reference evidence="9 10" key="1">
    <citation type="submission" date="2024-01" db="EMBL/GenBank/DDBJ databases">
        <title>A draft genome for a cacao thread blight-causing isolate of Paramarasmius palmivorus.</title>
        <authorList>
            <person name="Baruah I.K."/>
            <person name="Bukari Y."/>
            <person name="Amoako-Attah I."/>
            <person name="Meinhardt L.W."/>
            <person name="Bailey B.A."/>
            <person name="Cohen S.P."/>
        </authorList>
    </citation>
    <scope>NUCLEOTIDE SEQUENCE [LARGE SCALE GENOMIC DNA]</scope>
    <source>
        <strain evidence="9 10">GH-12</strain>
    </source>
</reference>
<evidence type="ECO:0000256" key="5">
    <source>
        <dbReference type="SAM" id="MobiDB-lite"/>
    </source>
</evidence>
<dbReference type="InterPro" id="IPR022535">
    <property type="entry name" value="Golgi_pH-regulator_cons_dom"/>
</dbReference>
<feature type="domain" description="Abscisic acid G-protein coupled receptor-like" evidence="7">
    <location>
        <begin position="409"/>
        <end position="462"/>
    </location>
</feature>
<dbReference type="InterPro" id="IPR025969">
    <property type="entry name" value="ABA_GPCR_dom"/>
</dbReference>
<dbReference type="InterPro" id="IPR015672">
    <property type="entry name" value="GPHR/GTG"/>
</dbReference>
<gene>
    <name evidence="9" type="ORF">VNI00_007592</name>
</gene>
<dbReference type="EMBL" id="JAYKXP010000025">
    <property type="protein sequence ID" value="KAK7045343.1"/>
    <property type="molecule type" value="Genomic_DNA"/>
</dbReference>
<feature type="domain" description="Abscisic acid G-protein coupled receptor-like" evidence="7">
    <location>
        <begin position="285"/>
        <end position="391"/>
    </location>
</feature>
<evidence type="ECO:0000259" key="7">
    <source>
        <dbReference type="Pfam" id="PF12430"/>
    </source>
</evidence>
<evidence type="ECO:0000259" key="8">
    <source>
        <dbReference type="Pfam" id="PF12537"/>
    </source>
</evidence>
<organism evidence="9 10">
    <name type="scientific">Paramarasmius palmivorus</name>
    <dbReference type="NCBI Taxonomy" id="297713"/>
    <lineage>
        <taxon>Eukaryota</taxon>
        <taxon>Fungi</taxon>
        <taxon>Dikarya</taxon>
        <taxon>Basidiomycota</taxon>
        <taxon>Agaricomycotina</taxon>
        <taxon>Agaricomycetes</taxon>
        <taxon>Agaricomycetidae</taxon>
        <taxon>Agaricales</taxon>
        <taxon>Marasmiineae</taxon>
        <taxon>Marasmiaceae</taxon>
        <taxon>Paramarasmius</taxon>
    </lineage>
</organism>
<feature type="transmembrane region" description="Helical" evidence="6">
    <location>
        <begin position="108"/>
        <end position="131"/>
    </location>
</feature>
<feature type="transmembrane region" description="Helical" evidence="6">
    <location>
        <begin position="168"/>
        <end position="189"/>
    </location>
</feature>
<proteinExistence type="predicted"/>
<feature type="transmembrane region" description="Helical" evidence="6">
    <location>
        <begin position="138"/>
        <end position="156"/>
    </location>
</feature>
<dbReference type="GO" id="GO:0016020">
    <property type="term" value="C:membrane"/>
    <property type="evidence" value="ECO:0007669"/>
    <property type="project" value="UniProtKB-SubCell"/>
</dbReference>
<feature type="region of interest" description="Disordered" evidence="5">
    <location>
        <begin position="47"/>
        <end position="67"/>
    </location>
</feature>
<dbReference type="Pfam" id="PF12537">
    <property type="entry name" value="GPHR_N"/>
    <property type="match status" value="1"/>
</dbReference>
<keyword evidence="2 6" id="KW-0812">Transmembrane</keyword>
<feature type="transmembrane region" description="Helical" evidence="6">
    <location>
        <begin position="6"/>
        <end position="23"/>
    </location>
</feature>
<dbReference type="PANTHER" id="PTHR15948">
    <property type="entry name" value="G-PROTEIN COUPLED RECEPTOR 89-RELATED"/>
    <property type="match status" value="1"/>
</dbReference>
<comment type="caution">
    <text evidence="9">The sequence shown here is derived from an EMBL/GenBank/DDBJ whole genome shotgun (WGS) entry which is preliminary data.</text>
</comment>
<keyword evidence="3 6" id="KW-1133">Transmembrane helix</keyword>
<comment type="subcellular location">
    <subcellularLocation>
        <location evidence="1">Membrane</location>
        <topology evidence="1">Multi-pass membrane protein</topology>
    </subcellularLocation>
</comment>
<protein>
    <submittedName>
        <fullName evidence="9">Uncharacterized protein</fullName>
    </submittedName>
</protein>
<evidence type="ECO:0000256" key="3">
    <source>
        <dbReference type="ARBA" id="ARBA00022989"/>
    </source>
</evidence>
<keyword evidence="4 6" id="KW-0472">Membrane</keyword>
<feature type="transmembrane region" description="Helical" evidence="6">
    <location>
        <begin position="344"/>
        <end position="364"/>
    </location>
</feature>
<evidence type="ECO:0000256" key="4">
    <source>
        <dbReference type="ARBA" id="ARBA00023136"/>
    </source>
</evidence>
<accession>A0AAW0D1W9</accession>